<keyword evidence="1" id="KW-0472">Membrane</keyword>
<dbReference type="KEGG" id="tig:THII_3158"/>
<keyword evidence="3" id="KW-1185">Reference proteome</keyword>
<evidence type="ECO:0000313" key="2">
    <source>
        <dbReference type="EMBL" id="BAP57455.1"/>
    </source>
</evidence>
<keyword evidence="1" id="KW-0812">Transmembrane</keyword>
<dbReference type="HOGENOM" id="CLU_2358788_0_0_6"/>
<dbReference type="Proteomes" id="UP000031623">
    <property type="component" value="Chromosome"/>
</dbReference>
<evidence type="ECO:0000313" key="3">
    <source>
        <dbReference type="Proteomes" id="UP000031623"/>
    </source>
</evidence>
<name>A0A090APL7_9GAMM</name>
<gene>
    <name evidence="2" type="ORF">THII_3158</name>
</gene>
<keyword evidence="1" id="KW-1133">Transmembrane helix</keyword>
<sequence length="96" mass="10703">MKDAPYLLAVEKRKIRLDEKPTLFETLKRHLLLILLAGTLGVLLPILLSVLFGIVCVLSGNEASCQISNSSETGWYLVEIISKIWHSILEMITPPS</sequence>
<dbReference type="EMBL" id="AP014633">
    <property type="protein sequence ID" value="BAP57455.1"/>
    <property type="molecule type" value="Genomic_DNA"/>
</dbReference>
<protein>
    <submittedName>
        <fullName evidence="2">Uncharacterized protein</fullName>
    </submittedName>
</protein>
<reference evidence="2 3" key="1">
    <citation type="journal article" date="2014" name="ISME J.">
        <title>Ecophysiology of Thioploca ingrica as revealed by the complete genome sequence supplemented with proteomic evidence.</title>
        <authorList>
            <person name="Kojima H."/>
            <person name="Ogura Y."/>
            <person name="Yamamoto N."/>
            <person name="Togashi T."/>
            <person name="Mori H."/>
            <person name="Watanabe T."/>
            <person name="Nemoto F."/>
            <person name="Kurokawa K."/>
            <person name="Hayashi T."/>
            <person name="Fukui M."/>
        </authorList>
    </citation>
    <scope>NUCLEOTIDE SEQUENCE [LARGE SCALE GENOMIC DNA]</scope>
</reference>
<feature type="transmembrane region" description="Helical" evidence="1">
    <location>
        <begin position="31"/>
        <end position="58"/>
    </location>
</feature>
<dbReference type="AlphaFoldDB" id="A0A090APL7"/>
<accession>A0A090APL7</accession>
<evidence type="ECO:0000256" key="1">
    <source>
        <dbReference type="SAM" id="Phobius"/>
    </source>
</evidence>
<proteinExistence type="predicted"/>
<organism evidence="2 3">
    <name type="scientific">Thioploca ingrica</name>
    <dbReference type="NCBI Taxonomy" id="40754"/>
    <lineage>
        <taxon>Bacteria</taxon>
        <taxon>Pseudomonadati</taxon>
        <taxon>Pseudomonadota</taxon>
        <taxon>Gammaproteobacteria</taxon>
        <taxon>Thiotrichales</taxon>
        <taxon>Thiotrichaceae</taxon>
        <taxon>Thioploca</taxon>
    </lineage>
</organism>